<proteinExistence type="predicted"/>
<dbReference type="PANTHER" id="PTHR33121:SF70">
    <property type="entry name" value="SIGNALING PROTEIN YKOW"/>
    <property type="match status" value="1"/>
</dbReference>
<evidence type="ECO:0000313" key="5">
    <source>
        <dbReference type="Proteomes" id="UP000438983"/>
    </source>
</evidence>
<dbReference type="GO" id="GO:0071111">
    <property type="term" value="F:cyclic-guanylate-specific phosphodiesterase activity"/>
    <property type="evidence" value="ECO:0007669"/>
    <property type="project" value="InterPro"/>
</dbReference>
<name>A0A0D7DZZ0_STUST</name>
<evidence type="ECO:0000259" key="1">
    <source>
        <dbReference type="PROSITE" id="PS50883"/>
    </source>
</evidence>
<geneLocation type="plasmid" evidence="5">
    <name>p1_pm101005</name>
</geneLocation>
<evidence type="ECO:0000313" key="3">
    <source>
        <dbReference type="EMBL" id="QGZ32829.1"/>
    </source>
</evidence>
<dbReference type="EMBL" id="JXXD01000217">
    <property type="protein sequence ID" value="KIZ33816.1"/>
    <property type="molecule type" value="Genomic_DNA"/>
</dbReference>
<dbReference type="Proteomes" id="UP000032439">
    <property type="component" value="Unassembled WGS sequence"/>
</dbReference>
<reference evidence="2 4" key="1">
    <citation type="submission" date="2014-11" db="EMBL/GenBank/DDBJ databases">
        <title>Genomics and ecophysiology of heterotrophic nitrogen fixing bacteria isolated from estuarine surface water.</title>
        <authorList>
            <person name="Bentzon-Tilia M."/>
            <person name="Severin I."/>
            <person name="Hansen L.H."/>
            <person name="Riemann L."/>
        </authorList>
    </citation>
    <scope>NUCLEOTIDE SEQUENCE [LARGE SCALE GENOMIC DNA]</scope>
    <source>
        <strain evidence="2 4">BAL361</strain>
    </source>
</reference>
<dbReference type="OrthoDB" id="6926831at2"/>
<feature type="domain" description="EAL" evidence="1">
    <location>
        <begin position="1"/>
        <end position="231"/>
    </location>
</feature>
<gene>
    <name evidence="3" type="ORF">GQA94_22125</name>
    <name evidence="2" type="ORF">LO50_19205</name>
</gene>
<dbReference type="SUPFAM" id="SSF141868">
    <property type="entry name" value="EAL domain-like"/>
    <property type="match status" value="1"/>
</dbReference>
<dbReference type="PANTHER" id="PTHR33121">
    <property type="entry name" value="CYCLIC DI-GMP PHOSPHODIESTERASE PDEF"/>
    <property type="match status" value="1"/>
</dbReference>
<dbReference type="CDD" id="cd01948">
    <property type="entry name" value="EAL"/>
    <property type="match status" value="1"/>
</dbReference>
<dbReference type="AlphaFoldDB" id="A0A0D7DZZ0"/>
<dbReference type="PATRIC" id="fig|316.110.peg.2009"/>
<evidence type="ECO:0000313" key="4">
    <source>
        <dbReference type="Proteomes" id="UP000032439"/>
    </source>
</evidence>
<organism evidence="2 4">
    <name type="scientific">Stutzerimonas stutzeri</name>
    <name type="common">Pseudomonas stutzeri</name>
    <dbReference type="NCBI Taxonomy" id="316"/>
    <lineage>
        <taxon>Bacteria</taxon>
        <taxon>Pseudomonadati</taxon>
        <taxon>Pseudomonadota</taxon>
        <taxon>Gammaproteobacteria</taxon>
        <taxon>Pseudomonadales</taxon>
        <taxon>Pseudomonadaceae</taxon>
        <taxon>Stutzerimonas</taxon>
    </lineage>
</organism>
<geneLocation type="plasmid" evidence="3">
    <name>p1_PM101005</name>
</geneLocation>
<accession>A0A0D7DZZ0</accession>
<dbReference type="PROSITE" id="PS50883">
    <property type="entry name" value="EAL"/>
    <property type="match status" value="1"/>
</dbReference>
<keyword evidence="3" id="KW-0614">Plasmid</keyword>
<dbReference type="SMART" id="SM00052">
    <property type="entry name" value="EAL"/>
    <property type="match status" value="1"/>
</dbReference>
<protein>
    <submittedName>
        <fullName evidence="3">EAL domain-containing protein</fullName>
    </submittedName>
</protein>
<dbReference type="Pfam" id="PF00563">
    <property type="entry name" value="EAL"/>
    <property type="match status" value="1"/>
</dbReference>
<dbReference type="EMBL" id="CP046903">
    <property type="protein sequence ID" value="QGZ32829.1"/>
    <property type="molecule type" value="Genomic_DNA"/>
</dbReference>
<dbReference type="InterPro" id="IPR035919">
    <property type="entry name" value="EAL_sf"/>
</dbReference>
<dbReference type="Gene3D" id="3.20.20.450">
    <property type="entry name" value="EAL domain"/>
    <property type="match status" value="1"/>
</dbReference>
<dbReference type="RefSeq" id="WP_044316029.1">
    <property type="nucleotide sequence ID" value="NZ_CP046903.1"/>
</dbReference>
<dbReference type="InterPro" id="IPR001633">
    <property type="entry name" value="EAL_dom"/>
</dbReference>
<reference evidence="3 5" key="2">
    <citation type="submission" date="2019-12" db="EMBL/GenBank/DDBJ databases">
        <title>Complete genome sequence of Pseudomonas stutzeri.</title>
        <authorList>
            <person name="Lim S.R."/>
            <person name="Kim J.H."/>
        </authorList>
    </citation>
    <scope>NUCLEOTIDE SEQUENCE [LARGE SCALE GENOMIC DNA]</scope>
    <source>
        <strain evidence="3 5">PM101005</strain>
        <plasmid evidence="3">p1_PM101005</plasmid>
        <plasmid evidence="5">p1_pm101005</plasmid>
    </source>
</reference>
<evidence type="ECO:0000313" key="2">
    <source>
        <dbReference type="EMBL" id="KIZ33816.1"/>
    </source>
</evidence>
<sequence>MLKIAQQTIHSSDGAAVATEVLARLQLGDTVLSPPRFMAGKSMASWFALDIEVLHMLQASTAQLHSPLLVFMNISAATLDIRTFFSLFQSKLMALDPEVRNRLVIEIPESSDMRGAELVRRLRAIKSTGAKVAIDDFGQEHANQERLEAFDWDFCKIDLPAIQTTENLNWVDAAIRHCYANKTHLIMEKVESSQDIDHLLHPVRNTAWFQGYCFSRPEVVGPTHALVGLEQSRANAGVLAWG</sequence>
<dbReference type="InterPro" id="IPR050706">
    <property type="entry name" value="Cyclic-di-GMP_PDE-like"/>
</dbReference>
<dbReference type="Proteomes" id="UP000438983">
    <property type="component" value="Plasmid p1_PM101005"/>
</dbReference>